<feature type="transmembrane region" description="Helical" evidence="8">
    <location>
        <begin position="410"/>
        <end position="427"/>
    </location>
</feature>
<evidence type="ECO:0000256" key="3">
    <source>
        <dbReference type="ARBA" id="ARBA00022679"/>
    </source>
</evidence>
<dbReference type="EMBL" id="JBHUKR010000006">
    <property type="protein sequence ID" value="MFD2416833.1"/>
    <property type="molecule type" value="Genomic_DNA"/>
</dbReference>
<reference evidence="10" key="1">
    <citation type="journal article" date="2019" name="Int. J. Syst. Evol. Microbiol.">
        <title>The Global Catalogue of Microorganisms (GCM) 10K type strain sequencing project: providing services to taxonomists for standard genome sequencing and annotation.</title>
        <authorList>
            <consortium name="The Broad Institute Genomics Platform"/>
            <consortium name="The Broad Institute Genome Sequencing Center for Infectious Disease"/>
            <person name="Wu L."/>
            <person name="Ma J."/>
        </authorList>
    </citation>
    <scope>NUCLEOTIDE SEQUENCE [LARGE SCALE GENOMIC DNA]</scope>
    <source>
        <strain evidence="10">CGMCC 4.7645</strain>
    </source>
</reference>
<dbReference type="Pfam" id="PF26314">
    <property type="entry name" value="MptA_B_family"/>
    <property type="match status" value="1"/>
</dbReference>
<dbReference type="NCBIfam" id="NF038066">
    <property type="entry name" value="MptB"/>
    <property type="match status" value="1"/>
</dbReference>
<evidence type="ECO:0000256" key="7">
    <source>
        <dbReference type="ARBA" id="ARBA00043987"/>
    </source>
</evidence>
<evidence type="ECO:0000256" key="6">
    <source>
        <dbReference type="ARBA" id="ARBA00023136"/>
    </source>
</evidence>
<proteinExistence type="inferred from homology"/>
<feature type="transmembrane region" description="Helical" evidence="8">
    <location>
        <begin position="237"/>
        <end position="266"/>
    </location>
</feature>
<evidence type="ECO:0000256" key="2">
    <source>
        <dbReference type="ARBA" id="ARBA00022676"/>
    </source>
</evidence>
<feature type="transmembrane region" description="Helical" evidence="8">
    <location>
        <begin position="278"/>
        <end position="304"/>
    </location>
</feature>
<keyword evidence="5 8" id="KW-1133">Transmembrane helix</keyword>
<keyword evidence="2 9" id="KW-0328">Glycosyltransferase</keyword>
<feature type="transmembrane region" description="Helical" evidence="8">
    <location>
        <begin position="350"/>
        <end position="367"/>
    </location>
</feature>
<comment type="caution">
    <text evidence="9">The sequence shown here is derived from an EMBL/GenBank/DDBJ whole genome shotgun (WGS) entry which is preliminary data.</text>
</comment>
<comment type="similarity">
    <text evidence="7">Belongs to the MptA/B family.</text>
</comment>
<evidence type="ECO:0000256" key="5">
    <source>
        <dbReference type="ARBA" id="ARBA00022989"/>
    </source>
</evidence>
<evidence type="ECO:0000256" key="4">
    <source>
        <dbReference type="ARBA" id="ARBA00022692"/>
    </source>
</evidence>
<feature type="transmembrane region" description="Helical" evidence="8">
    <location>
        <begin position="373"/>
        <end position="398"/>
    </location>
</feature>
<dbReference type="InterPro" id="IPR049829">
    <property type="entry name" value="MptA/B-like"/>
</dbReference>
<sequence>MGISLRPPVTVGSPSIAGFAGVLVLVLATSVVPLPTALQVAFGLTGMGVVVLAWLRLGRSAARMSVRELSWTAAAWCLPLLFARPLFSGDIRSYLAQGVIAAKGLDVYRLSPLAALGANSPVTQQVSHYWQDTPAPYGPVWIAISRAIAHIAGENLFVTLFLNRLVELAGVALIAWALPRLARRLGVSPGIAMWLGLLNPLVLWHVVAGAHNDGLMIGLVLAGMEIALGGSSRPSRLVAALALLAVAANIKIVAAAAICCLGAAWARRWGRTAGRGALVMLGVLGASALAFLLISWVTGLGLGWTSALGSSTDVHSWMAPTNQLGFLIAGLGALAGANITSAAIAVTIRLGAVLGALACATVVWKIFRGRVDPFAGLGLVFALMLVTGPVVQPWYLLWAILPLAASVRGGRGRLALVVLSTVAAMLLPPGGTGAMALVAGYLGGAALLALIWRLSLGGWRGTGLFAMPPEPEAADSPVLESAYRTG</sequence>
<keyword evidence="10" id="KW-1185">Reference proteome</keyword>
<keyword evidence="6 8" id="KW-0472">Membrane</keyword>
<feature type="transmembrane region" description="Helical" evidence="8">
    <location>
        <begin position="185"/>
        <end position="207"/>
    </location>
</feature>
<gene>
    <name evidence="9" type="primary">mptB</name>
    <name evidence="9" type="ORF">ACFSXZ_10915</name>
</gene>
<dbReference type="Proteomes" id="UP001597417">
    <property type="component" value="Unassembled WGS sequence"/>
</dbReference>
<dbReference type="RefSeq" id="WP_378263980.1">
    <property type="nucleotide sequence ID" value="NZ_JBHUKR010000006.1"/>
</dbReference>
<feature type="transmembrane region" description="Helical" evidence="8">
    <location>
        <begin position="433"/>
        <end position="452"/>
    </location>
</feature>
<name>A0ABW5FPS3_9PSEU</name>
<feature type="transmembrane region" description="Helical" evidence="8">
    <location>
        <begin position="324"/>
        <end position="343"/>
    </location>
</feature>
<evidence type="ECO:0000256" key="1">
    <source>
        <dbReference type="ARBA" id="ARBA00004141"/>
    </source>
</evidence>
<accession>A0ABW5FPS3</accession>
<comment type="subcellular location">
    <subcellularLocation>
        <location evidence="1">Membrane</location>
        <topology evidence="1">Multi-pass membrane protein</topology>
    </subcellularLocation>
</comment>
<evidence type="ECO:0000256" key="8">
    <source>
        <dbReference type="SAM" id="Phobius"/>
    </source>
</evidence>
<evidence type="ECO:0000313" key="10">
    <source>
        <dbReference type="Proteomes" id="UP001597417"/>
    </source>
</evidence>
<evidence type="ECO:0000313" key="9">
    <source>
        <dbReference type="EMBL" id="MFD2416833.1"/>
    </source>
</evidence>
<protein>
    <submittedName>
        <fullName evidence="9">Polyprenol phosphomannose-dependent alpha 1,6 mannosyltransferase MptB</fullName>
    </submittedName>
</protein>
<keyword evidence="4 8" id="KW-0812">Transmembrane</keyword>
<keyword evidence="3" id="KW-0808">Transferase</keyword>
<dbReference type="GO" id="GO:0016757">
    <property type="term" value="F:glycosyltransferase activity"/>
    <property type="evidence" value="ECO:0007669"/>
    <property type="project" value="UniProtKB-KW"/>
</dbReference>
<organism evidence="9 10">
    <name type="scientific">Amycolatopsis pigmentata</name>
    <dbReference type="NCBI Taxonomy" id="450801"/>
    <lineage>
        <taxon>Bacteria</taxon>
        <taxon>Bacillati</taxon>
        <taxon>Actinomycetota</taxon>
        <taxon>Actinomycetes</taxon>
        <taxon>Pseudonocardiales</taxon>
        <taxon>Pseudonocardiaceae</taxon>
        <taxon>Amycolatopsis</taxon>
    </lineage>
</organism>
<feature type="transmembrane region" description="Helical" evidence="8">
    <location>
        <begin position="38"/>
        <end position="57"/>
    </location>
</feature>
<feature type="transmembrane region" description="Helical" evidence="8">
    <location>
        <begin position="12"/>
        <end position="32"/>
    </location>
</feature>